<dbReference type="PANTHER" id="PTHR34216:SF3">
    <property type="entry name" value="POLY-BETA-1,6-N-ACETYL-D-GLUCOSAMINE N-DEACETYLASE"/>
    <property type="match status" value="1"/>
</dbReference>
<dbReference type="PANTHER" id="PTHR34216">
    <property type="match status" value="1"/>
</dbReference>
<dbReference type="RefSeq" id="WP_044005554.1">
    <property type="nucleotide sequence ID" value="NZ_CP007646.1"/>
</dbReference>
<evidence type="ECO:0000259" key="3">
    <source>
        <dbReference type="PROSITE" id="PS51677"/>
    </source>
</evidence>
<evidence type="ECO:0000313" key="6">
    <source>
        <dbReference type="Proteomes" id="UP000029488"/>
    </source>
</evidence>
<dbReference type="CDD" id="cd10918">
    <property type="entry name" value="CE4_NodB_like_5s_6s"/>
    <property type="match status" value="1"/>
</dbReference>
<name>A0A089QEB2_9LACO</name>
<dbReference type="Pfam" id="PF01522">
    <property type="entry name" value="Polysacc_deac_1"/>
    <property type="match status" value="1"/>
</dbReference>
<accession>A0A089QEB2</accession>
<dbReference type="Proteomes" id="UP000195378">
    <property type="component" value="Chromosome"/>
</dbReference>
<evidence type="ECO:0000256" key="1">
    <source>
        <dbReference type="ARBA" id="ARBA00004613"/>
    </source>
</evidence>
<dbReference type="PROSITE" id="PS51677">
    <property type="entry name" value="NODB"/>
    <property type="match status" value="1"/>
</dbReference>
<dbReference type="EMBL" id="CP007646">
    <property type="protein sequence ID" value="AIR11414.1"/>
    <property type="molecule type" value="Genomic_DNA"/>
</dbReference>
<dbReference type="InterPro" id="IPR002509">
    <property type="entry name" value="NODB_dom"/>
</dbReference>
<dbReference type="AlphaFoldDB" id="A0A089QEB2"/>
<proteinExistence type="predicted"/>
<comment type="subcellular location">
    <subcellularLocation>
        <location evidence="1">Secreted</location>
    </subcellularLocation>
</comment>
<evidence type="ECO:0000313" key="4">
    <source>
        <dbReference type="EMBL" id="AIR11414.1"/>
    </source>
</evidence>
<evidence type="ECO:0000256" key="2">
    <source>
        <dbReference type="ARBA" id="ARBA00022729"/>
    </source>
</evidence>
<keyword evidence="2" id="KW-0732">Signal</keyword>
<evidence type="ECO:0000313" key="5">
    <source>
        <dbReference type="EMBL" id="ARU18504.1"/>
    </source>
</evidence>
<dbReference type="KEGG" id="lsj:LSJ_1795"/>
<evidence type="ECO:0000313" key="7">
    <source>
        <dbReference type="Proteomes" id="UP000195378"/>
    </source>
</evidence>
<gene>
    <name evidence="5" type="ORF">B7R82_00045</name>
    <name evidence="4" type="ORF">LSJ_1795</name>
</gene>
<reference evidence="5 7" key="2">
    <citation type="submission" date="2017-04" db="EMBL/GenBank/DDBJ databases">
        <title>Complete genome sequence of Lactobacillus salivarius ZLS006, a probiotic strain isolated from healthy piglet.</title>
        <authorList>
            <person name="Zhang D."/>
        </authorList>
    </citation>
    <scope>NUCLEOTIDE SEQUENCE [LARGE SCALE GENOMIC DNA]</scope>
    <source>
        <strain evidence="5 7">ZLS006</strain>
    </source>
</reference>
<dbReference type="EMBL" id="CP020858">
    <property type="protein sequence ID" value="ARU18504.1"/>
    <property type="molecule type" value="Genomic_DNA"/>
</dbReference>
<dbReference type="Proteomes" id="UP000029488">
    <property type="component" value="Chromosome"/>
</dbReference>
<reference evidence="4 6" key="1">
    <citation type="journal article" date="2014" name="BMC Genomics">
        <title>Unusual genome complexity in Lactobacillus salivarius JCM1046.</title>
        <authorList>
            <person name="Raftis E.J."/>
            <person name="Forde B.M."/>
            <person name="Claesson M.J."/>
            <person name="O'Toole P.W."/>
        </authorList>
    </citation>
    <scope>NUCLEOTIDE SEQUENCE [LARGE SCALE GENOMIC DNA]</scope>
    <source>
        <strain evidence="4 6">JCM1046</strain>
    </source>
</reference>
<dbReference type="GO" id="GO:0016810">
    <property type="term" value="F:hydrolase activity, acting on carbon-nitrogen (but not peptide) bonds"/>
    <property type="evidence" value="ECO:0007669"/>
    <property type="project" value="InterPro"/>
</dbReference>
<feature type="domain" description="NodB homology" evidence="3">
    <location>
        <begin position="106"/>
        <end position="266"/>
    </location>
</feature>
<dbReference type="GO" id="GO:0005576">
    <property type="term" value="C:extracellular region"/>
    <property type="evidence" value="ECO:0007669"/>
    <property type="project" value="UniProtKB-SubCell"/>
</dbReference>
<dbReference type="Gene3D" id="3.20.20.370">
    <property type="entry name" value="Glycoside hydrolase/deacetylase"/>
    <property type="match status" value="1"/>
</dbReference>
<dbReference type="GO" id="GO:0005975">
    <property type="term" value="P:carbohydrate metabolic process"/>
    <property type="evidence" value="ECO:0007669"/>
    <property type="project" value="InterPro"/>
</dbReference>
<dbReference type="InterPro" id="IPR011330">
    <property type="entry name" value="Glyco_hydro/deAcase_b/a-brl"/>
</dbReference>
<sequence>MKKLFLIVFTAFFVVLSFLNIPVVSASSSHHRKEHTHWKKVTAPVSFPILMYHSIANIPGNSLCLPPEQFEHQMELLHKEGYYTLTPNEAYRVLTRQEVPVGKENKIVFITFDDGYENNYSSAYPILKKLSLHATIGMITDKINTPDMLSTNELKKLRKEKLVSIASHTVSHTELNTLNTEQQLVEMANSRGLLNRSLKQNTILLIYPVGRYTPASPFIAQRAGYKFALTTKPGLANASQGLYELHRQRVIPNMSDKSFNQLLSGN</sequence>
<organism evidence="4 6">
    <name type="scientific">Ligilactobacillus salivarius</name>
    <dbReference type="NCBI Taxonomy" id="1624"/>
    <lineage>
        <taxon>Bacteria</taxon>
        <taxon>Bacillati</taxon>
        <taxon>Bacillota</taxon>
        <taxon>Bacilli</taxon>
        <taxon>Lactobacillales</taxon>
        <taxon>Lactobacillaceae</taxon>
        <taxon>Ligilactobacillus</taxon>
    </lineage>
</organism>
<protein>
    <submittedName>
        <fullName evidence="4">Polysaccharide deacetylase</fullName>
    </submittedName>
</protein>
<dbReference type="SUPFAM" id="SSF88713">
    <property type="entry name" value="Glycoside hydrolase/deacetylase"/>
    <property type="match status" value="1"/>
</dbReference>
<dbReference type="InterPro" id="IPR051398">
    <property type="entry name" value="Polysacch_Deacetylase"/>
</dbReference>